<evidence type="ECO:0000259" key="13">
    <source>
        <dbReference type="Pfam" id="PF01435"/>
    </source>
</evidence>
<dbReference type="EMBL" id="JACIBY010000009">
    <property type="protein sequence ID" value="MBB3840076.1"/>
    <property type="molecule type" value="Genomic_DNA"/>
</dbReference>
<accession>A0A7W6ES30</accession>
<evidence type="ECO:0000256" key="5">
    <source>
        <dbReference type="ARBA" id="ARBA00022723"/>
    </source>
</evidence>
<keyword evidence="7" id="KW-0862">Zinc</keyword>
<evidence type="ECO:0000256" key="1">
    <source>
        <dbReference type="ARBA" id="ARBA00001947"/>
    </source>
</evidence>
<proteinExistence type="predicted"/>
<dbReference type="GO" id="GO:0046872">
    <property type="term" value="F:metal ion binding"/>
    <property type="evidence" value="ECO:0007669"/>
    <property type="project" value="UniProtKB-KW"/>
</dbReference>
<dbReference type="GO" id="GO:0006508">
    <property type="term" value="P:proteolysis"/>
    <property type="evidence" value="ECO:0007669"/>
    <property type="project" value="UniProtKB-KW"/>
</dbReference>
<dbReference type="GO" id="GO:0004222">
    <property type="term" value="F:metalloendopeptidase activity"/>
    <property type="evidence" value="ECO:0007669"/>
    <property type="project" value="InterPro"/>
</dbReference>
<dbReference type="CDD" id="cd07328">
    <property type="entry name" value="M48_Ste24p_like"/>
    <property type="match status" value="1"/>
</dbReference>
<evidence type="ECO:0000256" key="8">
    <source>
        <dbReference type="ARBA" id="ARBA00022989"/>
    </source>
</evidence>
<evidence type="ECO:0000256" key="12">
    <source>
        <dbReference type="SAM" id="Phobius"/>
    </source>
</evidence>
<dbReference type="PANTHER" id="PTHR43221:SF2">
    <property type="entry name" value="PROTEASE HTPX HOMOLOG"/>
    <property type="match status" value="1"/>
</dbReference>
<keyword evidence="5" id="KW-0479">Metal-binding</keyword>
<sequence>MPTPNIQLTSDFKKMTTKAILAISFFVIVYLILIVLAIGLTLLSSYLGIMFITLKVQWITIAVGIGLIVMGLLVLLFLLKFMFKKHIVDRSHLVELTAESDPHLFAFIDSLVKEVGTQFPKKIYLSADVNACVFYDSSFWSMFLPIRKNLQIGLALVNSVSVHEFKAILAHEFGHFSQRSMKIGSYVYNVNQIIYNMLYENNWYGTLAQKIADIHAIIGFFVMVAVKIIQGIQFILRKVYEVVNLSYMSLSREMEFHADEVAAHIAGSKPLITSLLRFSLADEAYNNVLSYYDERFTEAVTTNNIYPQHYFVLNFLGKENGLPVVNQLPMVGLEQLNRYNKSKLVITDQWASHPSTEDRIKRLEQLDLLPTHEDLRPASAVFSHIEAHQQLLTQKIFSTVVYSKPTTELPAQKFAADYTENYHKRRFSSFFNGYFDSQNLLTQLPNEPSNFAPNRNLDELFGAKMLETLNNTMALSYDLIILKQIAEDNTGIKTFDYDGVKYTVNDLAQLLPSLEKELDELKVKVEENDHAIYHYFHHLATQKGEIEQFNVVYRSFIEFDRWSDEAMAISGKLSDSLQFIQETTPFETIRENLITVGKIEGDFKQHIGKLLDFSLVETELSPQMKESFKKYLSKTWDYFTQPSYDDEAINVLFDAIRNFNTAVTRGYFLYKKQVLYFYESLVSAPLD</sequence>
<evidence type="ECO:0000256" key="7">
    <source>
        <dbReference type="ARBA" id="ARBA00022833"/>
    </source>
</evidence>
<evidence type="ECO:0000256" key="4">
    <source>
        <dbReference type="ARBA" id="ARBA00022692"/>
    </source>
</evidence>
<comment type="cofactor">
    <cofactor evidence="1">
        <name>Zn(2+)</name>
        <dbReference type="ChEBI" id="CHEBI:29105"/>
    </cofactor>
</comment>
<keyword evidence="8 12" id="KW-1133">Transmembrane helix</keyword>
<dbReference type="RefSeq" id="WP_183976822.1">
    <property type="nucleotide sequence ID" value="NZ_JACIBY010000009.1"/>
</dbReference>
<keyword evidence="3 14" id="KW-0645">Protease</keyword>
<dbReference type="Proteomes" id="UP000541352">
    <property type="component" value="Unassembled WGS sequence"/>
</dbReference>
<name>A0A7W6ES30_9BACT</name>
<feature type="coiled-coil region" evidence="11">
    <location>
        <begin position="504"/>
        <end position="531"/>
    </location>
</feature>
<gene>
    <name evidence="14" type="ORF">FHS57_004089</name>
</gene>
<keyword evidence="11" id="KW-0175">Coiled coil</keyword>
<evidence type="ECO:0000256" key="11">
    <source>
        <dbReference type="SAM" id="Coils"/>
    </source>
</evidence>
<dbReference type="PANTHER" id="PTHR43221">
    <property type="entry name" value="PROTEASE HTPX"/>
    <property type="match status" value="1"/>
</dbReference>
<keyword evidence="2" id="KW-1003">Cell membrane</keyword>
<evidence type="ECO:0000256" key="9">
    <source>
        <dbReference type="ARBA" id="ARBA00023049"/>
    </source>
</evidence>
<comment type="caution">
    <text evidence="14">The sequence shown here is derived from an EMBL/GenBank/DDBJ whole genome shotgun (WGS) entry which is preliminary data.</text>
</comment>
<evidence type="ECO:0000256" key="10">
    <source>
        <dbReference type="ARBA" id="ARBA00023136"/>
    </source>
</evidence>
<dbReference type="Gene3D" id="3.30.2010.10">
    <property type="entry name" value="Metalloproteases ('zincins'), catalytic domain"/>
    <property type="match status" value="1"/>
</dbReference>
<dbReference type="InterPro" id="IPR050083">
    <property type="entry name" value="HtpX_protease"/>
</dbReference>
<evidence type="ECO:0000256" key="6">
    <source>
        <dbReference type="ARBA" id="ARBA00022801"/>
    </source>
</evidence>
<reference evidence="14 15" key="1">
    <citation type="submission" date="2020-08" db="EMBL/GenBank/DDBJ databases">
        <title>Genomic Encyclopedia of Type Strains, Phase IV (KMG-IV): sequencing the most valuable type-strain genomes for metagenomic binning, comparative biology and taxonomic classification.</title>
        <authorList>
            <person name="Goeker M."/>
        </authorList>
    </citation>
    <scope>NUCLEOTIDE SEQUENCE [LARGE SCALE GENOMIC DNA]</scope>
    <source>
        <strain evidence="14 15">DSM 17976</strain>
    </source>
</reference>
<protein>
    <submittedName>
        <fullName evidence="14">Zn-dependent protease with chaperone function</fullName>
    </submittedName>
</protein>
<feature type="transmembrane region" description="Helical" evidence="12">
    <location>
        <begin position="216"/>
        <end position="236"/>
    </location>
</feature>
<keyword evidence="9" id="KW-0482">Metalloprotease</keyword>
<feature type="transmembrane region" description="Helical" evidence="12">
    <location>
        <begin position="20"/>
        <end position="52"/>
    </location>
</feature>
<dbReference type="Pfam" id="PF01435">
    <property type="entry name" value="Peptidase_M48"/>
    <property type="match status" value="1"/>
</dbReference>
<evidence type="ECO:0000313" key="14">
    <source>
        <dbReference type="EMBL" id="MBB3840076.1"/>
    </source>
</evidence>
<feature type="transmembrane region" description="Helical" evidence="12">
    <location>
        <begin position="58"/>
        <end position="83"/>
    </location>
</feature>
<feature type="domain" description="Peptidase M48" evidence="13">
    <location>
        <begin position="155"/>
        <end position="365"/>
    </location>
</feature>
<keyword evidence="4 12" id="KW-0812">Transmembrane</keyword>
<dbReference type="AlphaFoldDB" id="A0A7W6ES30"/>
<keyword evidence="10 12" id="KW-0472">Membrane</keyword>
<keyword evidence="6" id="KW-0378">Hydrolase</keyword>
<evidence type="ECO:0000313" key="15">
    <source>
        <dbReference type="Proteomes" id="UP000541352"/>
    </source>
</evidence>
<organism evidence="14 15">
    <name type="scientific">Runella defluvii</name>
    <dbReference type="NCBI Taxonomy" id="370973"/>
    <lineage>
        <taxon>Bacteria</taxon>
        <taxon>Pseudomonadati</taxon>
        <taxon>Bacteroidota</taxon>
        <taxon>Cytophagia</taxon>
        <taxon>Cytophagales</taxon>
        <taxon>Spirosomataceae</taxon>
        <taxon>Runella</taxon>
    </lineage>
</organism>
<dbReference type="InterPro" id="IPR001915">
    <property type="entry name" value="Peptidase_M48"/>
</dbReference>
<evidence type="ECO:0000256" key="3">
    <source>
        <dbReference type="ARBA" id="ARBA00022670"/>
    </source>
</evidence>
<keyword evidence="15" id="KW-1185">Reference proteome</keyword>
<evidence type="ECO:0000256" key="2">
    <source>
        <dbReference type="ARBA" id="ARBA00022475"/>
    </source>
</evidence>